<feature type="signal peptide" evidence="1">
    <location>
        <begin position="1"/>
        <end position="23"/>
    </location>
</feature>
<gene>
    <name evidence="2" type="ORF">EJ06DRAFT_381339</name>
</gene>
<feature type="chain" id="PRO_5026216258" description="F-box domain-containing protein" evidence="1">
    <location>
        <begin position="24"/>
        <end position="299"/>
    </location>
</feature>
<dbReference type="EMBL" id="ML996693">
    <property type="protein sequence ID" value="KAF2401197.1"/>
    <property type="molecule type" value="Genomic_DNA"/>
</dbReference>
<keyword evidence="3" id="KW-1185">Reference proteome</keyword>
<evidence type="ECO:0000256" key="1">
    <source>
        <dbReference type="SAM" id="SignalP"/>
    </source>
</evidence>
<proteinExistence type="predicted"/>
<name>A0A6G1HZD9_9PEZI</name>
<protein>
    <recommendedName>
        <fullName evidence="4">F-box domain-containing protein</fullName>
    </recommendedName>
</protein>
<evidence type="ECO:0000313" key="3">
    <source>
        <dbReference type="Proteomes" id="UP000799640"/>
    </source>
</evidence>
<reference evidence="2" key="1">
    <citation type="journal article" date="2020" name="Stud. Mycol.">
        <title>101 Dothideomycetes genomes: a test case for predicting lifestyles and emergence of pathogens.</title>
        <authorList>
            <person name="Haridas S."/>
            <person name="Albert R."/>
            <person name="Binder M."/>
            <person name="Bloem J."/>
            <person name="Labutti K."/>
            <person name="Salamov A."/>
            <person name="Andreopoulos B."/>
            <person name="Baker S."/>
            <person name="Barry K."/>
            <person name="Bills G."/>
            <person name="Bluhm B."/>
            <person name="Cannon C."/>
            <person name="Castanera R."/>
            <person name="Culley D."/>
            <person name="Daum C."/>
            <person name="Ezra D."/>
            <person name="Gonzalez J."/>
            <person name="Henrissat B."/>
            <person name="Kuo A."/>
            <person name="Liang C."/>
            <person name="Lipzen A."/>
            <person name="Lutzoni F."/>
            <person name="Magnuson J."/>
            <person name="Mondo S."/>
            <person name="Nolan M."/>
            <person name="Ohm R."/>
            <person name="Pangilinan J."/>
            <person name="Park H.-J."/>
            <person name="Ramirez L."/>
            <person name="Alfaro M."/>
            <person name="Sun H."/>
            <person name="Tritt A."/>
            <person name="Yoshinaga Y."/>
            <person name="Zwiers L.-H."/>
            <person name="Turgeon B."/>
            <person name="Goodwin S."/>
            <person name="Spatafora J."/>
            <person name="Crous P."/>
            <person name="Grigoriev I."/>
        </authorList>
    </citation>
    <scope>NUCLEOTIDE SEQUENCE</scope>
    <source>
        <strain evidence="2">CBS 262.69</strain>
    </source>
</reference>
<evidence type="ECO:0000313" key="2">
    <source>
        <dbReference type="EMBL" id="KAF2401197.1"/>
    </source>
</evidence>
<dbReference type="AlphaFoldDB" id="A0A6G1HZD9"/>
<sequence>MEIPGTWHRGFGILLLWSLVCLSYSPRSTYERNWRPAPGKATMKPPTLLTLPPELLTQIITHLLPPPNLDTVLHLRAKLGISNASHTPPPLSLLLASRKLHIEALATYFRLATFTLEGLLDAPNIAPLWGVEERLARAAVLRRVRRVCLSLFWHPVLGVGAGGKLGGYAAVLCAEVERRRERVARAVEVLRQAEDLRVVEVGWMEVPRRRGEEGDGEWEWALRRRVLEPLGELQNRGVRFVVGDVCGGREVEGRFAESVGYLDKGGFVGEVSGCLVVVWMALILGRRAKCGLSRLGAVV</sequence>
<accession>A0A6G1HZD9</accession>
<organism evidence="2 3">
    <name type="scientific">Trichodelitschia bisporula</name>
    <dbReference type="NCBI Taxonomy" id="703511"/>
    <lineage>
        <taxon>Eukaryota</taxon>
        <taxon>Fungi</taxon>
        <taxon>Dikarya</taxon>
        <taxon>Ascomycota</taxon>
        <taxon>Pezizomycotina</taxon>
        <taxon>Dothideomycetes</taxon>
        <taxon>Dothideomycetes incertae sedis</taxon>
        <taxon>Phaeotrichales</taxon>
        <taxon>Phaeotrichaceae</taxon>
        <taxon>Trichodelitschia</taxon>
    </lineage>
</organism>
<dbReference type="Proteomes" id="UP000799640">
    <property type="component" value="Unassembled WGS sequence"/>
</dbReference>
<evidence type="ECO:0008006" key="4">
    <source>
        <dbReference type="Google" id="ProtNLM"/>
    </source>
</evidence>
<keyword evidence="1" id="KW-0732">Signal</keyword>